<organism evidence="1 2">
    <name type="scientific">Tritrichomonas musculus</name>
    <dbReference type="NCBI Taxonomy" id="1915356"/>
    <lineage>
        <taxon>Eukaryota</taxon>
        <taxon>Metamonada</taxon>
        <taxon>Parabasalia</taxon>
        <taxon>Tritrichomonadida</taxon>
        <taxon>Tritrichomonadidae</taxon>
        <taxon>Tritrichomonas</taxon>
    </lineage>
</organism>
<keyword evidence="2" id="KW-1185">Reference proteome</keyword>
<sequence length="1265" mass="143703">MTAIITKQNVKDGAFTGGNNSPTANGEFETLHVKGDTIIDGNITSPELAVVGEAIIDFESRIKTLEENPAENLHFEDGLNDFIISADTLRTFENDEYNILEIEIDDSSNDSSNDSPTNVALHDITEFSGDLFEIIFPSYMNLSTGIISTSNNKFNNPCITYDLQRKTLSLESEAEKYTLNYINNDDKPRLYIHKTIIDKPMDLFTSGFMRINYIAKIKQTINSKDNQLINFKCNTIDADNCFKLYRSPLPDFYEMKSYGITKGPKGPGQSLDNEYYYADYGYIPGTPEFEALIDGQVFEFHDEAFGTDYKMTKKGNEWVGNNVSFHIPISASIKGETKFFKHQTQPLLIKQNETNKAILRAWISYYSNENPFKFINEKGLIKFVDCEIDKYVDNVNGYWAVYLKCTQKKSCNFTCSLMINGIEYQTEFGFEYASYEAESCYKVNTNNCYEYLPYHYNGKLEVGNPPYGLKLYMRTDKELIFKIADTKYEEGTNTFEFLASTGFYTVSPRPEACTTLFTNYNIQTSGVVIGENIESHVFILNSLGNTVDIAVNHISQLQNYYIQLQQQLEEVKNKQNWFDIVKDVICIGGSVVNFMGGPTKLLSIAKNGISSLIGMSFAADEELIEDAVIVACDRASTVLAEVKVEELDLANEEPLLGENLNRYKYLCTSLKYDYHIEVSFEIDNEGEVVKINTYTVNEDLTITNISADQSTIDCLIIYNSPYLIIDSNYKPIKVEVKRIPKRTNTELGLGAELRDDHILSSAATVKLIENHKVHLNESLTNKLSETLNNYASTQYVKDNYPSYHHLQNNYKNNTQLNEILDAYALKTELALAIEQVKTELPNIPDDLVNNETLTTTLSEYYTIGQVEEKFVDEDELAYELNNFALKTDIKELPTDLINETTLTTALSEYRTKDDLRYRNNDIILTKNNDILNYEFVDVSYTFTKYSTKILCINVWHEIWDRNEFYIDATLIKNSKKITGTYKYELTHSNGVKKKYTCYDINYSLYITTSGTITDINDMYIYEGEIVINKLGYYSKPTEFPDNKLLSAKYVNNEFNNVVNNEKLIATLNECDEKYIAKNGDATINGNLIVSGTITSSQSNTTITHYCPIELSLNKIEDFIIGAPVYLTGKVYRYAPRTESSGHFVPSTESVYKYDASNKFVHSTIEDTTDCISSVKTTGKWNEYIGICVKIDSKNNCITFASGGDYMVRVDDTTGYNIGDEVFIDNEDNKLKILSGQTAITSKIRRMTVGIITAKINDTMLAVFKS</sequence>
<evidence type="ECO:0000313" key="1">
    <source>
        <dbReference type="EMBL" id="KAK8857434.1"/>
    </source>
</evidence>
<evidence type="ECO:0000313" key="2">
    <source>
        <dbReference type="Proteomes" id="UP001470230"/>
    </source>
</evidence>
<reference evidence="1 2" key="1">
    <citation type="submission" date="2024-04" db="EMBL/GenBank/DDBJ databases">
        <title>Tritrichomonas musculus Genome.</title>
        <authorList>
            <person name="Alves-Ferreira E."/>
            <person name="Grigg M."/>
            <person name="Lorenzi H."/>
            <person name="Galac M."/>
        </authorList>
    </citation>
    <scope>NUCLEOTIDE SEQUENCE [LARGE SCALE GENOMIC DNA]</scope>
    <source>
        <strain evidence="1 2">EAF2021</strain>
    </source>
</reference>
<name>A0ABR2I4R6_9EUKA</name>
<gene>
    <name evidence="1" type="ORF">M9Y10_015839</name>
</gene>
<proteinExistence type="predicted"/>
<comment type="caution">
    <text evidence="1">The sequence shown here is derived from an EMBL/GenBank/DDBJ whole genome shotgun (WGS) entry which is preliminary data.</text>
</comment>
<protein>
    <submittedName>
        <fullName evidence="1">Uncharacterized protein</fullName>
    </submittedName>
</protein>
<dbReference type="EMBL" id="JAPFFF010000020">
    <property type="protein sequence ID" value="KAK8857434.1"/>
    <property type="molecule type" value="Genomic_DNA"/>
</dbReference>
<accession>A0ABR2I4R6</accession>
<dbReference type="Proteomes" id="UP001470230">
    <property type="component" value="Unassembled WGS sequence"/>
</dbReference>